<dbReference type="Proteomes" id="UP001372338">
    <property type="component" value="Unassembled WGS sequence"/>
</dbReference>
<feature type="region of interest" description="Disordered" evidence="1">
    <location>
        <begin position="110"/>
        <end position="143"/>
    </location>
</feature>
<protein>
    <recommendedName>
        <fullName evidence="4">RRM domain-containing protein</fullName>
    </recommendedName>
</protein>
<comment type="caution">
    <text evidence="2">The sequence shown here is derived from an EMBL/GenBank/DDBJ whole genome shotgun (WGS) entry which is preliminary data.</text>
</comment>
<accession>A0AAN9FKF2</accession>
<feature type="region of interest" description="Disordered" evidence="1">
    <location>
        <begin position="47"/>
        <end position="74"/>
    </location>
</feature>
<feature type="compositionally biased region" description="Acidic residues" evidence="1">
    <location>
        <begin position="130"/>
        <end position="141"/>
    </location>
</feature>
<gene>
    <name evidence="2" type="ORF">RIF29_17394</name>
</gene>
<sequence>MAQGMEAHRDVLRRYNGNNMVKNGSTVADRVLYRDVLLKPNDNHVKGSYGTHANTKSGALNMVKRPNGDTRQKGTWLPKRVAKRMVSVDGEEPWRDAGVLYGGEKKLEDQEAAMGSSGSGGSQATAASEFNDDDSTSGDDDCINHGLGNDNDFEFFNEDLEEENINNENILQKILERMHSEEFPDVSNISPTHVQKIAAEFIMEEEQSRCMPRLSLQDANYIERRFGVGETTKAHQQASHQEYSEKTSFRHTKAKANINDSPGKQEIRFEQVLCPTETVPIRRTTREDLIRANSILNTEILAEDGPGTHDLFRLAKFTLVHACRKHRSKVEQRPRWRFTCHRVIDVFTPVKRNRNGRGFLFVRYSEVSNPKELERKVDNAFIADHKIYANISKYYRNEKKKNETMTTGQGRS</sequence>
<reference evidence="2 3" key="1">
    <citation type="submission" date="2024-01" db="EMBL/GenBank/DDBJ databases">
        <title>The genomes of 5 underutilized Papilionoideae crops provide insights into root nodulation and disease resistanc.</title>
        <authorList>
            <person name="Yuan L."/>
        </authorList>
    </citation>
    <scope>NUCLEOTIDE SEQUENCE [LARGE SCALE GENOMIC DNA]</scope>
    <source>
        <strain evidence="2">ZHUSHIDOU_FW_LH</strain>
        <tissue evidence="2">Leaf</tissue>
    </source>
</reference>
<evidence type="ECO:0000256" key="1">
    <source>
        <dbReference type="SAM" id="MobiDB-lite"/>
    </source>
</evidence>
<evidence type="ECO:0008006" key="4">
    <source>
        <dbReference type="Google" id="ProtNLM"/>
    </source>
</evidence>
<feature type="compositionally biased region" description="Low complexity" evidence="1">
    <location>
        <begin position="112"/>
        <end position="128"/>
    </location>
</feature>
<evidence type="ECO:0000313" key="3">
    <source>
        <dbReference type="Proteomes" id="UP001372338"/>
    </source>
</evidence>
<keyword evidence="3" id="KW-1185">Reference proteome</keyword>
<organism evidence="2 3">
    <name type="scientific">Crotalaria pallida</name>
    <name type="common">Smooth rattlebox</name>
    <name type="synonym">Crotalaria striata</name>
    <dbReference type="NCBI Taxonomy" id="3830"/>
    <lineage>
        <taxon>Eukaryota</taxon>
        <taxon>Viridiplantae</taxon>
        <taxon>Streptophyta</taxon>
        <taxon>Embryophyta</taxon>
        <taxon>Tracheophyta</taxon>
        <taxon>Spermatophyta</taxon>
        <taxon>Magnoliopsida</taxon>
        <taxon>eudicotyledons</taxon>
        <taxon>Gunneridae</taxon>
        <taxon>Pentapetalae</taxon>
        <taxon>rosids</taxon>
        <taxon>fabids</taxon>
        <taxon>Fabales</taxon>
        <taxon>Fabaceae</taxon>
        <taxon>Papilionoideae</taxon>
        <taxon>50 kb inversion clade</taxon>
        <taxon>genistoids sensu lato</taxon>
        <taxon>core genistoids</taxon>
        <taxon>Crotalarieae</taxon>
        <taxon>Crotalaria</taxon>
    </lineage>
</organism>
<name>A0AAN9FKF2_CROPI</name>
<evidence type="ECO:0000313" key="2">
    <source>
        <dbReference type="EMBL" id="KAK7276256.1"/>
    </source>
</evidence>
<dbReference type="AlphaFoldDB" id="A0AAN9FKF2"/>
<proteinExistence type="predicted"/>
<dbReference type="EMBL" id="JAYWIO010000003">
    <property type="protein sequence ID" value="KAK7276256.1"/>
    <property type="molecule type" value="Genomic_DNA"/>
</dbReference>